<dbReference type="InterPro" id="IPR036237">
    <property type="entry name" value="Xyl_isomerase-like_sf"/>
</dbReference>
<reference evidence="10 11" key="1">
    <citation type="submission" date="2009-01" db="EMBL/GenBank/DDBJ databases">
        <authorList>
            <person name="Fulton L."/>
            <person name="Clifton S."/>
            <person name="Fulton B."/>
            <person name="Xu J."/>
            <person name="Minx P."/>
            <person name="Pepin K.H."/>
            <person name="Johnson M."/>
            <person name="Bhonagiri V."/>
            <person name="Nash W.E."/>
            <person name="Mardis E.R."/>
            <person name="Wilson R.K."/>
        </authorList>
    </citation>
    <scope>NUCLEOTIDE SEQUENCE [LARGE SCALE GENOMIC DNA]</scope>
    <source>
        <strain evidence="10 11">DSM 15981</strain>
    </source>
</reference>
<dbReference type="SUPFAM" id="SSF51658">
    <property type="entry name" value="Xylose isomerase-like"/>
    <property type="match status" value="1"/>
</dbReference>
<dbReference type="PANTHER" id="PTHR30387:SF2">
    <property type="entry name" value="MANNONATE DEHYDRATASE"/>
    <property type="match status" value="1"/>
</dbReference>
<dbReference type="GO" id="GO:0008198">
    <property type="term" value="F:ferrous iron binding"/>
    <property type="evidence" value="ECO:0007669"/>
    <property type="project" value="TreeGrafter"/>
</dbReference>
<dbReference type="GO" id="GO:0042840">
    <property type="term" value="P:D-glucuronate catabolic process"/>
    <property type="evidence" value="ECO:0007669"/>
    <property type="project" value="TreeGrafter"/>
</dbReference>
<evidence type="ECO:0000256" key="8">
    <source>
        <dbReference type="ARBA" id="ARBA00023239"/>
    </source>
</evidence>
<keyword evidence="7 9" id="KW-0464">Manganese</keyword>
<dbReference type="GO" id="GO:0008927">
    <property type="term" value="F:mannonate dehydratase activity"/>
    <property type="evidence" value="ECO:0007669"/>
    <property type="project" value="UniProtKB-UniRule"/>
</dbReference>
<name>C0D571_9FIRM</name>
<organism evidence="10 11">
    <name type="scientific">[Clostridium] asparagiforme DSM 15981</name>
    <dbReference type="NCBI Taxonomy" id="518636"/>
    <lineage>
        <taxon>Bacteria</taxon>
        <taxon>Bacillati</taxon>
        <taxon>Bacillota</taxon>
        <taxon>Clostridia</taxon>
        <taxon>Lachnospirales</taxon>
        <taxon>Lachnospiraceae</taxon>
        <taxon>Enterocloster</taxon>
    </lineage>
</organism>
<evidence type="ECO:0000256" key="3">
    <source>
        <dbReference type="ARBA" id="ARBA00004892"/>
    </source>
</evidence>
<comment type="caution">
    <text evidence="10">The sequence shown here is derived from an EMBL/GenBank/DDBJ whole genome shotgun (WGS) entry which is preliminary data.</text>
</comment>
<reference evidence="10 11" key="2">
    <citation type="submission" date="2009-02" db="EMBL/GenBank/DDBJ databases">
        <title>Draft genome sequence of Clostridium asparagiforme (DSM 15981).</title>
        <authorList>
            <person name="Sudarsanam P."/>
            <person name="Ley R."/>
            <person name="Guruge J."/>
            <person name="Turnbaugh P.J."/>
            <person name="Mahowald M."/>
            <person name="Liep D."/>
            <person name="Gordon J."/>
        </authorList>
    </citation>
    <scope>NUCLEOTIDE SEQUENCE [LARGE SCALE GENOMIC DNA]</scope>
    <source>
        <strain evidence="10 11">DSM 15981</strain>
    </source>
</reference>
<evidence type="ECO:0000256" key="7">
    <source>
        <dbReference type="ARBA" id="ARBA00023211"/>
    </source>
</evidence>
<dbReference type="GO" id="GO:0030145">
    <property type="term" value="F:manganese ion binding"/>
    <property type="evidence" value="ECO:0007669"/>
    <property type="project" value="TreeGrafter"/>
</dbReference>
<protein>
    <recommendedName>
        <fullName evidence="5 9">Mannonate dehydratase</fullName>
        <ecNumber evidence="5 9">4.2.1.8</ecNumber>
    </recommendedName>
    <alternativeName>
        <fullName evidence="9">D-mannonate hydro-lyase</fullName>
    </alternativeName>
</protein>
<dbReference type="InterPro" id="IPR004628">
    <property type="entry name" value="Man_deHydtase"/>
</dbReference>
<gene>
    <name evidence="9 10" type="primary">uxuA</name>
    <name evidence="10" type="ORF">CLOSTASPAR_04417</name>
</gene>
<evidence type="ECO:0000256" key="2">
    <source>
        <dbReference type="ARBA" id="ARBA00002713"/>
    </source>
</evidence>
<dbReference type="Pfam" id="PF03786">
    <property type="entry name" value="UxuA"/>
    <property type="match status" value="1"/>
</dbReference>
<dbReference type="PIRSF" id="PIRSF016049">
    <property type="entry name" value="Man_dehyd"/>
    <property type="match status" value="1"/>
</dbReference>
<keyword evidence="11" id="KW-1185">Reference proteome</keyword>
<comment type="cofactor">
    <cofactor evidence="9">
        <name>Fe(2+)</name>
        <dbReference type="ChEBI" id="CHEBI:29033"/>
    </cofactor>
    <cofactor evidence="9">
        <name>Mn(2+)</name>
        <dbReference type="ChEBI" id="CHEBI:29035"/>
    </cofactor>
</comment>
<comment type="similarity">
    <text evidence="4 9">Belongs to the mannonate dehydratase family.</text>
</comment>
<dbReference type="EC" id="4.2.1.8" evidence="5 9"/>
<dbReference type="HAMAP" id="MF_00106">
    <property type="entry name" value="UxuA"/>
    <property type="match status" value="1"/>
</dbReference>
<keyword evidence="8 9" id="KW-0456">Lyase</keyword>
<dbReference type="AlphaFoldDB" id="C0D571"/>
<keyword evidence="6 9" id="KW-0408">Iron</keyword>
<evidence type="ECO:0000313" key="11">
    <source>
        <dbReference type="Proteomes" id="UP000004756"/>
    </source>
</evidence>
<dbReference type="PANTHER" id="PTHR30387">
    <property type="entry name" value="MANNONATE DEHYDRATASE"/>
    <property type="match status" value="1"/>
</dbReference>
<dbReference type="EMBL" id="ACCJ01000360">
    <property type="protein sequence ID" value="EEG53526.1"/>
    <property type="molecule type" value="Genomic_DNA"/>
</dbReference>
<comment type="catalytic activity">
    <reaction evidence="1 9">
        <text>D-mannonate = 2-dehydro-3-deoxy-D-gluconate + H2O</text>
        <dbReference type="Rhea" id="RHEA:20097"/>
        <dbReference type="ChEBI" id="CHEBI:15377"/>
        <dbReference type="ChEBI" id="CHEBI:17767"/>
        <dbReference type="ChEBI" id="CHEBI:57990"/>
        <dbReference type="EC" id="4.2.1.8"/>
    </reaction>
</comment>
<evidence type="ECO:0000256" key="4">
    <source>
        <dbReference type="ARBA" id="ARBA00007389"/>
    </source>
</evidence>
<evidence type="ECO:0000256" key="1">
    <source>
        <dbReference type="ARBA" id="ARBA00001794"/>
    </source>
</evidence>
<dbReference type="Gene3D" id="3.20.20.150">
    <property type="entry name" value="Divalent-metal-dependent TIM barrel enzymes"/>
    <property type="match status" value="1"/>
</dbReference>
<dbReference type="HOGENOM" id="CLU_058621_1_0_9"/>
<evidence type="ECO:0000256" key="9">
    <source>
        <dbReference type="HAMAP-Rule" id="MF_00106"/>
    </source>
</evidence>
<evidence type="ECO:0000256" key="5">
    <source>
        <dbReference type="ARBA" id="ARBA00012927"/>
    </source>
</evidence>
<proteinExistence type="inferred from homology"/>
<dbReference type="UniPathway" id="UPA00246"/>
<comment type="pathway">
    <text evidence="3 9">Carbohydrate metabolism; pentose and glucuronate interconversion.</text>
</comment>
<dbReference type="NCBIfam" id="NF003027">
    <property type="entry name" value="PRK03906.1"/>
    <property type="match status" value="2"/>
</dbReference>
<evidence type="ECO:0000256" key="6">
    <source>
        <dbReference type="ARBA" id="ARBA00023004"/>
    </source>
</evidence>
<accession>C0D571</accession>
<comment type="function">
    <text evidence="2 9">Catalyzes the dehydration of D-mannonate.</text>
</comment>
<sequence>MDVVFGSVIIKITYYLSPTRGWRQDIIIGSEANVNSFKEELHMKLSFRWYGEDDKVTLENIRQIPGMQSIVTAVYDVPVGEVWSRESIAGLKKQVEDAGLGFDVIESIPVHEDIKLGKDTRDKYIANYCENIRRVAEAGIKCICYNFMPVFDWTRTQLDHELGDGSTSLVYYQEQVDAVNPMNSDSDLTLPGWDSSYTKDGLKAVVAEYNSMTEDMLWDNLKYFLERVIPVAAECDVNMAIHEDDPCWSIFGLPRIITCEENLDRFLKLVDDKHNGITLCTGSLGCSAKNDVVRMAGKYAAMGRIHFAHLRNVAVLDNGFEERAHLSSCGSLDMFGIVKALVDNGFDGYVRPDHGRMIWGETGRAGYGLYDRALGATYLNGLFEAVEKMSK</sequence>
<evidence type="ECO:0000313" key="10">
    <source>
        <dbReference type="EMBL" id="EEG53526.1"/>
    </source>
</evidence>
<dbReference type="Proteomes" id="UP000004756">
    <property type="component" value="Unassembled WGS sequence"/>
</dbReference>